<dbReference type="SUPFAM" id="SSF102114">
    <property type="entry name" value="Radical SAM enzymes"/>
    <property type="match status" value="1"/>
</dbReference>
<dbReference type="SFLD" id="SFLDG01067">
    <property type="entry name" value="SPASM/twitch_domain_containing"/>
    <property type="match status" value="1"/>
</dbReference>
<keyword evidence="4" id="KW-0411">Iron-sulfur</keyword>
<reference evidence="6 7" key="1">
    <citation type="submission" date="2015-09" db="EMBL/GenBank/DDBJ databases">
        <title>Genome sequence of Oxobacter pfennigii DSM 3222.</title>
        <authorList>
            <person name="Poehlein A."/>
            <person name="Bengelsdorf F.R."/>
            <person name="Schiel-Bengelsdorf B."/>
            <person name="Duerre P."/>
            <person name="Daniel R."/>
        </authorList>
    </citation>
    <scope>NUCLEOTIDE SEQUENCE [LARGE SCALE GENOMIC DNA]</scope>
    <source>
        <strain evidence="6 7">DSM 3222</strain>
    </source>
</reference>
<protein>
    <submittedName>
        <fullName evidence="6">Antilisterial bacteriocin subtilosin biosynthesis protein AlbA</fullName>
    </submittedName>
</protein>
<dbReference type="InterPro" id="IPR050377">
    <property type="entry name" value="Radical_SAM_PqqE_MftC-like"/>
</dbReference>
<organism evidence="6 7">
    <name type="scientific">Oxobacter pfennigii</name>
    <dbReference type="NCBI Taxonomy" id="36849"/>
    <lineage>
        <taxon>Bacteria</taxon>
        <taxon>Bacillati</taxon>
        <taxon>Bacillota</taxon>
        <taxon>Clostridia</taxon>
        <taxon>Eubacteriales</taxon>
        <taxon>Clostridiaceae</taxon>
        <taxon>Oxobacter</taxon>
    </lineage>
</organism>
<dbReference type="STRING" id="36849.OXPF_31240"/>
<accession>A0A0P8Y9U7</accession>
<dbReference type="GO" id="GO:0046872">
    <property type="term" value="F:metal ion binding"/>
    <property type="evidence" value="ECO:0007669"/>
    <property type="project" value="UniProtKB-KW"/>
</dbReference>
<evidence type="ECO:0000256" key="3">
    <source>
        <dbReference type="ARBA" id="ARBA00023004"/>
    </source>
</evidence>
<dbReference type="Gene3D" id="3.20.20.70">
    <property type="entry name" value="Aldolase class I"/>
    <property type="match status" value="1"/>
</dbReference>
<dbReference type="CDD" id="cd01335">
    <property type="entry name" value="Radical_SAM"/>
    <property type="match status" value="1"/>
</dbReference>
<dbReference type="GO" id="GO:0051536">
    <property type="term" value="F:iron-sulfur cluster binding"/>
    <property type="evidence" value="ECO:0007669"/>
    <property type="project" value="UniProtKB-KW"/>
</dbReference>
<dbReference type="PROSITE" id="PS51918">
    <property type="entry name" value="RADICAL_SAM"/>
    <property type="match status" value="1"/>
</dbReference>
<keyword evidence="3" id="KW-0408">Iron</keyword>
<name>A0A0P8Y9U7_9CLOT</name>
<dbReference type="InterPro" id="IPR013785">
    <property type="entry name" value="Aldolase_TIM"/>
</dbReference>
<gene>
    <name evidence="6" type="primary">albA_2</name>
    <name evidence="6" type="ORF">OXPF_31240</name>
</gene>
<sequence length="734" mass="85714">MKYKITPRKIIKWILPYGFVKKYMEYKNKMNEVIEPHINAINYQVNNYCNSKCVMCNVWQQKDFRYMDIQEFEKVLGDSLFNNVEHIGITGGEPSLIANLPDYFEVSIRQLKNLKGLSVITNSLATEQIKKQIEAINLTCLLNNKEFSVMLSLDGLDKIHDNNRGIEGSYEKVLNMLEWLKDKRISVLTGTTITKNNVWNLDELLFFLMNNNIYGRFRVAEFIKRLYNDLKDNTYIRNFDDDEIYQLLLFFSKLEFKYEKDPIIINTYRNIKHMLQGGKRLIECPYKNRQAINLNCHGEIAYCAPKSPIIGSITKESGIKIYIKNRKVLRDIQEKYCDNCIHDYHSEPSAKLLEIYANEKKYRELISINSYNNHKNSYKVEGHIETISNYSILIVGWYGTETVGDKAILGGIVDSYINNYGNDIKIYISSLYPFVTERTIKELNINAIVIPVYSEQYLKYSSMVDEVVVGGGPLMELDELSLIEWAFKIAKDNSSKTTILGCGIGPIYTGEKREAVREILTLADKIYLRDSKSIEQAEQLIGRSKLLLKIDDPACKYINKISEDIIVEKEHQKLACFLRELTYEYRADMNYEEFIKFKNDFEEGLASNIIYMCDKMNMIPYFYAMHNFVIGNDDRDFNIEFTSKYFKNREYYVEKRLSTVENTIEAMKSSKFNLCMRFHSVVFSDNINSNYIAIDYTTGGKIKSYLDEKKKINRMIRMKDILGRKEALSDLLDI</sequence>
<dbReference type="EMBL" id="LKET01000039">
    <property type="protein sequence ID" value="KPU43682.1"/>
    <property type="molecule type" value="Genomic_DNA"/>
</dbReference>
<evidence type="ECO:0000259" key="5">
    <source>
        <dbReference type="PROSITE" id="PS51918"/>
    </source>
</evidence>
<dbReference type="InterPro" id="IPR007345">
    <property type="entry name" value="Polysacch_pyruvyl_Trfase"/>
</dbReference>
<dbReference type="RefSeq" id="WP_054876108.1">
    <property type="nucleotide sequence ID" value="NZ_LKET01000039.1"/>
</dbReference>
<dbReference type="InterPro" id="IPR058240">
    <property type="entry name" value="rSAM_sf"/>
</dbReference>
<evidence type="ECO:0000313" key="6">
    <source>
        <dbReference type="EMBL" id="KPU43682.1"/>
    </source>
</evidence>
<proteinExistence type="predicted"/>
<dbReference type="Pfam" id="PF04230">
    <property type="entry name" value="PS_pyruv_trans"/>
    <property type="match status" value="1"/>
</dbReference>
<dbReference type="GO" id="GO:0003824">
    <property type="term" value="F:catalytic activity"/>
    <property type="evidence" value="ECO:0007669"/>
    <property type="project" value="InterPro"/>
</dbReference>
<keyword evidence="7" id="KW-1185">Reference proteome</keyword>
<evidence type="ECO:0000313" key="7">
    <source>
        <dbReference type="Proteomes" id="UP000050326"/>
    </source>
</evidence>
<dbReference type="PANTHER" id="PTHR11228">
    <property type="entry name" value="RADICAL SAM DOMAIN PROTEIN"/>
    <property type="match status" value="1"/>
</dbReference>
<dbReference type="InterPro" id="IPR007197">
    <property type="entry name" value="rSAM"/>
</dbReference>
<dbReference type="PANTHER" id="PTHR11228:SF7">
    <property type="entry name" value="PQQA PEPTIDE CYCLASE"/>
    <property type="match status" value="1"/>
</dbReference>
<evidence type="ECO:0000256" key="1">
    <source>
        <dbReference type="ARBA" id="ARBA00022691"/>
    </source>
</evidence>
<dbReference type="Pfam" id="PF04055">
    <property type="entry name" value="Radical_SAM"/>
    <property type="match status" value="1"/>
</dbReference>
<dbReference type="AlphaFoldDB" id="A0A0P8Y9U7"/>
<dbReference type="OrthoDB" id="7021155at2"/>
<dbReference type="PATRIC" id="fig|36849.3.peg.3310"/>
<dbReference type="SFLD" id="SFLDS00029">
    <property type="entry name" value="Radical_SAM"/>
    <property type="match status" value="1"/>
</dbReference>
<dbReference type="Proteomes" id="UP000050326">
    <property type="component" value="Unassembled WGS sequence"/>
</dbReference>
<evidence type="ECO:0000256" key="4">
    <source>
        <dbReference type="ARBA" id="ARBA00023014"/>
    </source>
</evidence>
<keyword evidence="2" id="KW-0479">Metal-binding</keyword>
<comment type="caution">
    <text evidence="6">The sequence shown here is derived from an EMBL/GenBank/DDBJ whole genome shotgun (WGS) entry which is preliminary data.</text>
</comment>
<keyword evidence="1" id="KW-0949">S-adenosyl-L-methionine</keyword>
<feature type="domain" description="Radical SAM core" evidence="5">
    <location>
        <begin position="33"/>
        <end position="269"/>
    </location>
</feature>
<evidence type="ECO:0000256" key="2">
    <source>
        <dbReference type="ARBA" id="ARBA00022723"/>
    </source>
</evidence>